<feature type="domain" description="DUF2249" evidence="1">
    <location>
        <begin position="13"/>
        <end position="81"/>
    </location>
</feature>
<accession>A0A0D8HFS1</accession>
<dbReference type="STRING" id="1280514.AXFE_25050"/>
<protein>
    <recommendedName>
        <fullName evidence="1">DUF2249 domain-containing protein</fullName>
    </recommendedName>
</protein>
<evidence type="ECO:0000259" key="1">
    <source>
        <dbReference type="Pfam" id="PF10006"/>
    </source>
</evidence>
<organism evidence="2 3">
    <name type="scientific">Acidithrix ferrooxidans</name>
    <dbReference type="NCBI Taxonomy" id="1280514"/>
    <lineage>
        <taxon>Bacteria</taxon>
        <taxon>Bacillati</taxon>
        <taxon>Actinomycetota</taxon>
        <taxon>Acidimicrobiia</taxon>
        <taxon>Acidimicrobiales</taxon>
        <taxon>Acidimicrobiaceae</taxon>
        <taxon>Acidithrix</taxon>
    </lineage>
</organism>
<reference evidence="2 3" key="1">
    <citation type="submission" date="2015-01" db="EMBL/GenBank/DDBJ databases">
        <title>Draft genome of the acidophilic iron oxidizer Acidithrix ferrooxidans strain Py-F3.</title>
        <authorList>
            <person name="Poehlein A."/>
            <person name="Eisen S."/>
            <person name="Schloemann M."/>
            <person name="Johnson B.D."/>
            <person name="Daniel R."/>
            <person name="Muehling M."/>
        </authorList>
    </citation>
    <scope>NUCLEOTIDE SEQUENCE [LARGE SCALE GENOMIC DNA]</scope>
    <source>
        <strain evidence="2 3">Py-F3</strain>
    </source>
</reference>
<dbReference type="Pfam" id="PF10006">
    <property type="entry name" value="DUF2249"/>
    <property type="match status" value="1"/>
</dbReference>
<proteinExistence type="predicted"/>
<dbReference type="AlphaFoldDB" id="A0A0D8HFS1"/>
<evidence type="ECO:0000313" key="3">
    <source>
        <dbReference type="Proteomes" id="UP000032360"/>
    </source>
</evidence>
<dbReference type="OrthoDB" id="30295at2"/>
<name>A0A0D8HFS1_9ACTN</name>
<evidence type="ECO:0000313" key="2">
    <source>
        <dbReference type="EMBL" id="KJF16642.1"/>
    </source>
</evidence>
<keyword evidence="3" id="KW-1185">Reference proteome</keyword>
<dbReference type="RefSeq" id="WP_052606209.1">
    <property type="nucleotide sequence ID" value="NZ_JXYS01000078.1"/>
</dbReference>
<dbReference type="EMBL" id="JXYS01000078">
    <property type="protein sequence ID" value="KJF16642.1"/>
    <property type="molecule type" value="Genomic_DNA"/>
</dbReference>
<sequence>MVTDNGCGKADLVLDVRAMLAGGQEPFDAIMQGVAALEEGQDLVVIAPFEPVPLEGVLSGQGFTYQVTEFSPEHFSVTFHRD</sequence>
<comment type="caution">
    <text evidence="2">The sequence shown here is derived from an EMBL/GenBank/DDBJ whole genome shotgun (WGS) entry which is preliminary data.</text>
</comment>
<dbReference type="Proteomes" id="UP000032360">
    <property type="component" value="Unassembled WGS sequence"/>
</dbReference>
<dbReference type="InterPro" id="IPR018720">
    <property type="entry name" value="DUF2249"/>
</dbReference>
<gene>
    <name evidence="2" type="ORF">AXFE_25050</name>
</gene>